<sequence length="287" mass="29228">MLGDFIDRTLQEQLMIESPAFLAETASAVLIAQLRRVAGATVVAGDGPPGDAWRTVGMTRAQLHEVYAVTPDDAAAATGFALALALAAGALPALWVRIERDERGAGRPYAAGLAELGLPPESLVLVLVPDEPALLRVAADAARCPGLGLVLVESRGRAAGLDLTATRRLMLAAEASGVTVLSVRIGAEPVPSAAATRWGVAAAASQLLTAGAGGDVPGLPAFNVECLRRRGGPAGTRWRVEWNRETRCFDPLDPGASAQPALAGAGLSLAGGGAAARDAPASVRRTG</sequence>
<comment type="caution">
    <text evidence="1">The sequence shown here is derived from an EMBL/GenBank/DDBJ whole genome shotgun (WGS) entry which is preliminary data.</text>
</comment>
<gene>
    <name evidence="1" type="ORF">GCM10022268_04140</name>
</gene>
<proteinExistence type="predicted"/>
<dbReference type="SUPFAM" id="SSF52540">
    <property type="entry name" value="P-loop containing nucleoside triphosphate hydrolases"/>
    <property type="match status" value="1"/>
</dbReference>
<protein>
    <recommendedName>
        <fullName evidence="3">Protein ImuA</fullName>
    </recommendedName>
</protein>
<organism evidence="1 2">
    <name type="scientific">Sphingomonas cynarae</name>
    <dbReference type="NCBI Taxonomy" id="930197"/>
    <lineage>
        <taxon>Bacteria</taxon>
        <taxon>Pseudomonadati</taxon>
        <taxon>Pseudomonadota</taxon>
        <taxon>Alphaproteobacteria</taxon>
        <taxon>Sphingomonadales</taxon>
        <taxon>Sphingomonadaceae</taxon>
        <taxon>Sphingomonas</taxon>
    </lineage>
</organism>
<dbReference type="Gene3D" id="3.40.50.300">
    <property type="entry name" value="P-loop containing nucleotide triphosphate hydrolases"/>
    <property type="match status" value="1"/>
</dbReference>
<evidence type="ECO:0000313" key="1">
    <source>
        <dbReference type="EMBL" id="GAA3696796.1"/>
    </source>
</evidence>
<dbReference type="EMBL" id="BAABBF010000001">
    <property type="protein sequence ID" value="GAA3696796.1"/>
    <property type="molecule type" value="Genomic_DNA"/>
</dbReference>
<evidence type="ECO:0008006" key="3">
    <source>
        <dbReference type="Google" id="ProtNLM"/>
    </source>
</evidence>
<reference evidence="2" key="1">
    <citation type="journal article" date="2019" name="Int. J. Syst. Evol. Microbiol.">
        <title>The Global Catalogue of Microorganisms (GCM) 10K type strain sequencing project: providing services to taxonomists for standard genome sequencing and annotation.</title>
        <authorList>
            <consortium name="The Broad Institute Genomics Platform"/>
            <consortium name="The Broad Institute Genome Sequencing Center for Infectious Disease"/>
            <person name="Wu L."/>
            <person name="Ma J."/>
        </authorList>
    </citation>
    <scope>NUCLEOTIDE SEQUENCE [LARGE SCALE GENOMIC DNA]</scope>
    <source>
        <strain evidence="2">JCM 17498</strain>
    </source>
</reference>
<evidence type="ECO:0000313" key="2">
    <source>
        <dbReference type="Proteomes" id="UP001500523"/>
    </source>
</evidence>
<keyword evidence="2" id="KW-1185">Reference proteome</keyword>
<accession>A0ABP7CY90</accession>
<name>A0ABP7CY90_9SPHN</name>
<dbReference type="InterPro" id="IPR027417">
    <property type="entry name" value="P-loop_NTPase"/>
</dbReference>
<dbReference type="Proteomes" id="UP001500523">
    <property type="component" value="Unassembled WGS sequence"/>
</dbReference>